<dbReference type="EMBL" id="KV878898">
    <property type="protein sequence ID" value="OJJ83811.1"/>
    <property type="molecule type" value="Genomic_DNA"/>
</dbReference>
<dbReference type="VEuPathDB" id="FungiDB:ASPGLDRAFT_35822"/>
<dbReference type="Proteomes" id="UP000184300">
    <property type="component" value="Unassembled WGS sequence"/>
</dbReference>
<accession>A0A1L9VIQ3</accession>
<feature type="region of interest" description="Disordered" evidence="1">
    <location>
        <begin position="51"/>
        <end position="146"/>
    </location>
</feature>
<evidence type="ECO:0000313" key="3">
    <source>
        <dbReference type="Proteomes" id="UP000184300"/>
    </source>
</evidence>
<name>A0A1L9VIQ3_ASPGL</name>
<proteinExistence type="predicted"/>
<dbReference type="AlphaFoldDB" id="A0A1L9VIQ3"/>
<gene>
    <name evidence="2" type="ORF">ASPGLDRAFT_35822</name>
</gene>
<feature type="compositionally biased region" description="Basic and acidic residues" evidence="1">
    <location>
        <begin position="80"/>
        <end position="99"/>
    </location>
</feature>
<reference evidence="3" key="1">
    <citation type="journal article" date="2017" name="Genome Biol.">
        <title>Comparative genomics reveals high biological diversity and specific adaptations in the industrially and medically important fungal genus Aspergillus.</title>
        <authorList>
            <person name="de Vries R.P."/>
            <person name="Riley R."/>
            <person name="Wiebenga A."/>
            <person name="Aguilar-Osorio G."/>
            <person name="Amillis S."/>
            <person name="Uchima C.A."/>
            <person name="Anderluh G."/>
            <person name="Asadollahi M."/>
            <person name="Askin M."/>
            <person name="Barry K."/>
            <person name="Battaglia E."/>
            <person name="Bayram O."/>
            <person name="Benocci T."/>
            <person name="Braus-Stromeyer S.A."/>
            <person name="Caldana C."/>
            <person name="Canovas D."/>
            <person name="Cerqueira G.C."/>
            <person name="Chen F."/>
            <person name="Chen W."/>
            <person name="Choi C."/>
            <person name="Clum A."/>
            <person name="Dos Santos R.A."/>
            <person name="Damasio A.R."/>
            <person name="Diallinas G."/>
            <person name="Emri T."/>
            <person name="Fekete E."/>
            <person name="Flipphi M."/>
            <person name="Freyberg S."/>
            <person name="Gallo A."/>
            <person name="Gournas C."/>
            <person name="Habgood R."/>
            <person name="Hainaut M."/>
            <person name="Harispe M.L."/>
            <person name="Henrissat B."/>
            <person name="Hilden K.S."/>
            <person name="Hope R."/>
            <person name="Hossain A."/>
            <person name="Karabika E."/>
            <person name="Karaffa L."/>
            <person name="Karanyi Z."/>
            <person name="Krasevec N."/>
            <person name="Kuo A."/>
            <person name="Kusch H."/>
            <person name="LaButti K."/>
            <person name="Lagendijk E.L."/>
            <person name="Lapidus A."/>
            <person name="Levasseur A."/>
            <person name="Lindquist E."/>
            <person name="Lipzen A."/>
            <person name="Logrieco A.F."/>
            <person name="MacCabe A."/>
            <person name="Maekelae M.R."/>
            <person name="Malavazi I."/>
            <person name="Melin P."/>
            <person name="Meyer V."/>
            <person name="Mielnichuk N."/>
            <person name="Miskei M."/>
            <person name="Molnar A.P."/>
            <person name="Mule G."/>
            <person name="Ngan C.Y."/>
            <person name="Orejas M."/>
            <person name="Orosz E."/>
            <person name="Ouedraogo J.P."/>
            <person name="Overkamp K.M."/>
            <person name="Park H.-S."/>
            <person name="Perrone G."/>
            <person name="Piumi F."/>
            <person name="Punt P.J."/>
            <person name="Ram A.F."/>
            <person name="Ramon A."/>
            <person name="Rauscher S."/>
            <person name="Record E."/>
            <person name="Riano-Pachon D.M."/>
            <person name="Robert V."/>
            <person name="Roehrig J."/>
            <person name="Ruller R."/>
            <person name="Salamov A."/>
            <person name="Salih N.S."/>
            <person name="Samson R.A."/>
            <person name="Sandor E."/>
            <person name="Sanguinetti M."/>
            <person name="Schuetze T."/>
            <person name="Sepcic K."/>
            <person name="Shelest E."/>
            <person name="Sherlock G."/>
            <person name="Sophianopoulou V."/>
            <person name="Squina F.M."/>
            <person name="Sun H."/>
            <person name="Susca A."/>
            <person name="Todd R.B."/>
            <person name="Tsang A."/>
            <person name="Unkles S.E."/>
            <person name="van de Wiele N."/>
            <person name="van Rossen-Uffink D."/>
            <person name="Oliveira J.V."/>
            <person name="Vesth T.C."/>
            <person name="Visser J."/>
            <person name="Yu J.-H."/>
            <person name="Zhou M."/>
            <person name="Andersen M.R."/>
            <person name="Archer D.B."/>
            <person name="Baker S.E."/>
            <person name="Benoit I."/>
            <person name="Brakhage A.A."/>
            <person name="Braus G.H."/>
            <person name="Fischer R."/>
            <person name="Frisvad J.C."/>
            <person name="Goldman G.H."/>
            <person name="Houbraken J."/>
            <person name="Oakley B."/>
            <person name="Pocsi I."/>
            <person name="Scazzocchio C."/>
            <person name="Seiboth B."/>
            <person name="vanKuyk P.A."/>
            <person name="Wortman J."/>
            <person name="Dyer P.S."/>
            <person name="Grigoriev I.V."/>
        </authorList>
    </citation>
    <scope>NUCLEOTIDE SEQUENCE [LARGE SCALE GENOMIC DNA]</scope>
    <source>
        <strain evidence="3">CBS 516.65</strain>
    </source>
</reference>
<dbReference type="RefSeq" id="XP_022400509.1">
    <property type="nucleotide sequence ID" value="XM_022544613.1"/>
</dbReference>
<evidence type="ECO:0000313" key="2">
    <source>
        <dbReference type="EMBL" id="OJJ83811.1"/>
    </source>
</evidence>
<keyword evidence="3" id="KW-1185">Reference proteome</keyword>
<evidence type="ECO:0000256" key="1">
    <source>
        <dbReference type="SAM" id="MobiDB-lite"/>
    </source>
</evidence>
<protein>
    <submittedName>
        <fullName evidence="2">Uncharacterized protein</fullName>
    </submittedName>
</protein>
<sequence>MSGSRKSSHVAGQLENAPQAILASEIPKVNHLSERPVLSLAKKIPNVKPHDERPVLSLAKKIPSIKPHNKGPVPSPASKIPEDTERDVETHDWEDKPLFEDESDASSEDGHNELTGNGMESHPNCHMQGVILGEDEEFPSRRRAGH</sequence>
<organism evidence="2 3">
    <name type="scientific">Aspergillus glaucus CBS 516.65</name>
    <dbReference type="NCBI Taxonomy" id="1160497"/>
    <lineage>
        <taxon>Eukaryota</taxon>
        <taxon>Fungi</taxon>
        <taxon>Dikarya</taxon>
        <taxon>Ascomycota</taxon>
        <taxon>Pezizomycotina</taxon>
        <taxon>Eurotiomycetes</taxon>
        <taxon>Eurotiomycetidae</taxon>
        <taxon>Eurotiales</taxon>
        <taxon>Aspergillaceae</taxon>
        <taxon>Aspergillus</taxon>
        <taxon>Aspergillus subgen. Aspergillus</taxon>
    </lineage>
</organism>
<dbReference type="GeneID" id="34460874"/>